<reference evidence="1 2" key="1">
    <citation type="submission" date="2022-10" db="EMBL/GenBank/DDBJ databases">
        <title>The complete genomes of actinobacterial strains from the NBC collection.</title>
        <authorList>
            <person name="Joergensen T.S."/>
            <person name="Alvarez Arevalo M."/>
            <person name="Sterndorff E.B."/>
            <person name="Faurdal D."/>
            <person name="Vuksanovic O."/>
            <person name="Mourched A.-S."/>
            <person name="Charusanti P."/>
            <person name="Shaw S."/>
            <person name="Blin K."/>
            <person name="Weber T."/>
        </authorList>
    </citation>
    <scope>NUCLEOTIDE SEQUENCE [LARGE SCALE GENOMIC DNA]</scope>
    <source>
        <strain evidence="1 2">NBC_00206</strain>
    </source>
</reference>
<dbReference type="EMBL" id="CP108125">
    <property type="protein sequence ID" value="WTO81977.1"/>
    <property type="molecule type" value="Genomic_DNA"/>
</dbReference>
<evidence type="ECO:0000313" key="1">
    <source>
        <dbReference type="EMBL" id="WTO81977.1"/>
    </source>
</evidence>
<proteinExistence type="predicted"/>
<gene>
    <name evidence="1" type="ORF">OHU27_05920</name>
</gene>
<sequence>MRMYTWDRPGGCRPDRALGFKPVYDYCAGQQAGTRGAILVAGRWYCPSMPEPLINAIVDLHADRIDRRRGSG</sequence>
<protein>
    <submittedName>
        <fullName evidence="1">Uncharacterized protein</fullName>
    </submittedName>
</protein>
<name>A0ABZ1IS73_9ACTN</name>
<dbReference type="RefSeq" id="WP_406256897.1">
    <property type="nucleotide sequence ID" value="NZ_CP108125.1"/>
</dbReference>
<dbReference type="Proteomes" id="UP001622690">
    <property type="component" value="Chromosome"/>
</dbReference>
<accession>A0ABZ1IS73</accession>
<evidence type="ECO:0000313" key="2">
    <source>
        <dbReference type="Proteomes" id="UP001622690"/>
    </source>
</evidence>
<organism evidence="1 2">
    <name type="scientific">Streptomyces nigra</name>
    <dbReference type="NCBI Taxonomy" id="1827580"/>
    <lineage>
        <taxon>Bacteria</taxon>
        <taxon>Bacillati</taxon>
        <taxon>Actinomycetota</taxon>
        <taxon>Actinomycetes</taxon>
        <taxon>Kitasatosporales</taxon>
        <taxon>Streptomycetaceae</taxon>
        <taxon>Streptomyces</taxon>
    </lineage>
</organism>
<keyword evidence="2" id="KW-1185">Reference proteome</keyword>